<dbReference type="EMBL" id="SRLO01007224">
    <property type="protein sequence ID" value="TNN28163.1"/>
    <property type="molecule type" value="Genomic_DNA"/>
</dbReference>
<protein>
    <submittedName>
        <fullName evidence="1">Uncharacterized protein</fullName>
    </submittedName>
</protein>
<keyword evidence="2" id="KW-1185">Reference proteome</keyword>
<name>A0A4Z2EH93_9TELE</name>
<sequence>MPRGPVGYALIGPRRSSVKRRASYPVHVLGSRVGRKHGQDARPASHVQHHFVLEDVLVVVHGVPVEQRAGGDSGTRTHLGLMNMEQSSWQISSLHISVLSLGILPRPGQLGRPAARGVCGGRAEREACWTEGTGLGSEVGCADRD</sequence>
<dbReference type="Proteomes" id="UP000314294">
    <property type="component" value="Unassembled WGS sequence"/>
</dbReference>
<proteinExistence type="predicted"/>
<dbReference type="AlphaFoldDB" id="A0A4Z2EH93"/>
<accession>A0A4Z2EH93</accession>
<reference evidence="1 2" key="1">
    <citation type="submission" date="2019-03" db="EMBL/GenBank/DDBJ databases">
        <title>First draft genome of Liparis tanakae, snailfish: a comprehensive survey of snailfish specific genes.</title>
        <authorList>
            <person name="Kim W."/>
            <person name="Song I."/>
            <person name="Jeong J.-H."/>
            <person name="Kim D."/>
            <person name="Kim S."/>
            <person name="Ryu S."/>
            <person name="Song J.Y."/>
            <person name="Lee S.K."/>
        </authorList>
    </citation>
    <scope>NUCLEOTIDE SEQUENCE [LARGE SCALE GENOMIC DNA]</scope>
    <source>
        <tissue evidence="1">Muscle</tissue>
    </source>
</reference>
<comment type="caution">
    <text evidence="1">The sequence shown here is derived from an EMBL/GenBank/DDBJ whole genome shotgun (WGS) entry which is preliminary data.</text>
</comment>
<gene>
    <name evidence="1" type="ORF">EYF80_061688</name>
</gene>
<organism evidence="1 2">
    <name type="scientific">Liparis tanakae</name>
    <name type="common">Tanaka's snailfish</name>
    <dbReference type="NCBI Taxonomy" id="230148"/>
    <lineage>
        <taxon>Eukaryota</taxon>
        <taxon>Metazoa</taxon>
        <taxon>Chordata</taxon>
        <taxon>Craniata</taxon>
        <taxon>Vertebrata</taxon>
        <taxon>Euteleostomi</taxon>
        <taxon>Actinopterygii</taxon>
        <taxon>Neopterygii</taxon>
        <taxon>Teleostei</taxon>
        <taxon>Neoteleostei</taxon>
        <taxon>Acanthomorphata</taxon>
        <taxon>Eupercaria</taxon>
        <taxon>Perciformes</taxon>
        <taxon>Cottioidei</taxon>
        <taxon>Cottales</taxon>
        <taxon>Liparidae</taxon>
        <taxon>Liparis</taxon>
    </lineage>
</organism>
<evidence type="ECO:0000313" key="1">
    <source>
        <dbReference type="EMBL" id="TNN28163.1"/>
    </source>
</evidence>
<evidence type="ECO:0000313" key="2">
    <source>
        <dbReference type="Proteomes" id="UP000314294"/>
    </source>
</evidence>